<dbReference type="Proteomes" id="UP000266861">
    <property type="component" value="Unassembled WGS sequence"/>
</dbReference>
<organism evidence="1 2">
    <name type="scientific">Diversispora epigaea</name>
    <dbReference type="NCBI Taxonomy" id="1348612"/>
    <lineage>
        <taxon>Eukaryota</taxon>
        <taxon>Fungi</taxon>
        <taxon>Fungi incertae sedis</taxon>
        <taxon>Mucoromycota</taxon>
        <taxon>Glomeromycotina</taxon>
        <taxon>Glomeromycetes</taxon>
        <taxon>Diversisporales</taxon>
        <taxon>Diversisporaceae</taxon>
        <taxon>Diversispora</taxon>
    </lineage>
</organism>
<gene>
    <name evidence="1" type="ORF">Glove_12g69</name>
</gene>
<dbReference type="AlphaFoldDB" id="A0A397JQR3"/>
<dbReference type="EMBL" id="PQFF01000010">
    <property type="protein sequence ID" value="RHZ89722.1"/>
    <property type="molecule type" value="Genomic_DNA"/>
</dbReference>
<evidence type="ECO:0000313" key="1">
    <source>
        <dbReference type="EMBL" id="RHZ89722.1"/>
    </source>
</evidence>
<name>A0A397JQR3_9GLOM</name>
<protein>
    <submittedName>
        <fullName evidence="1">Uncharacterized protein</fullName>
    </submittedName>
</protein>
<keyword evidence="2" id="KW-1185">Reference proteome</keyword>
<comment type="caution">
    <text evidence="1">The sequence shown here is derived from an EMBL/GenBank/DDBJ whole genome shotgun (WGS) entry which is preliminary data.</text>
</comment>
<evidence type="ECO:0000313" key="2">
    <source>
        <dbReference type="Proteomes" id="UP000266861"/>
    </source>
</evidence>
<proteinExistence type="predicted"/>
<sequence length="125" mass="14398">MPRVSRKKKSARKNIKIVNKARLAQLKKISALKIIDLNASSEEESESELEDEVFSFGSPDLDDENIALELFKTLFNNENQLNQKKRVYYTGLSPRTKRRKNQQLRKAAIGTAQISKFFISHNQLC</sequence>
<reference evidence="1 2" key="1">
    <citation type="submission" date="2018-08" db="EMBL/GenBank/DDBJ databases">
        <title>Genome and evolution of the arbuscular mycorrhizal fungus Diversispora epigaea (formerly Glomus versiforme) and its bacterial endosymbionts.</title>
        <authorList>
            <person name="Sun X."/>
            <person name="Fei Z."/>
            <person name="Harrison M."/>
        </authorList>
    </citation>
    <scope>NUCLEOTIDE SEQUENCE [LARGE SCALE GENOMIC DNA]</scope>
    <source>
        <strain evidence="1 2">IT104</strain>
    </source>
</reference>
<accession>A0A397JQR3</accession>